<accession>A0A0B1S8E5</accession>
<protein>
    <submittedName>
        <fullName evidence="2">Uncharacterized protein</fullName>
    </submittedName>
</protein>
<organism evidence="2 3">
    <name type="scientific">Oesophagostomum dentatum</name>
    <name type="common">Nodular worm</name>
    <dbReference type="NCBI Taxonomy" id="61180"/>
    <lineage>
        <taxon>Eukaryota</taxon>
        <taxon>Metazoa</taxon>
        <taxon>Ecdysozoa</taxon>
        <taxon>Nematoda</taxon>
        <taxon>Chromadorea</taxon>
        <taxon>Rhabditida</taxon>
        <taxon>Rhabditina</taxon>
        <taxon>Rhabditomorpha</taxon>
        <taxon>Strongyloidea</taxon>
        <taxon>Strongylidae</taxon>
        <taxon>Oesophagostomum</taxon>
    </lineage>
</organism>
<reference evidence="2 3" key="1">
    <citation type="submission" date="2014-03" db="EMBL/GenBank/DDBJ databases">
        <title>Draft genome of the hookworm Oesophagostomum dentatum.</title>
        <authorList>
            <person name="Mitreva M."/>
        </authorList>
    </citation>
    <scope>NUCLEOTIDE SEQUENCE [LARGE SCALE GENOMIC DNA]</scope>
    <source>
        <strain evidence="2 3">OD-Hann</strain>
    </source>
</reference>
<feature type="region of interest" description="Disordered" evidence="1">
    <location>
        <begin position="1"/>
        <end position="22"/>
    </location>
</feature>
<dbReference type="Proteomes" id="UP000053660">
    <property type="component" value="Unassembled WGS sequence"/>
</dbReference>
<evidence type="ECO:0000256" key="1">
    <source>
        <dbReference type="SAM" id="MobiDB-lite"/>
    </source>
</evidence>
<sequence length="181" mass="20641">MGHQSAPKQETKKPLNPPPYSPQILEHLDQFSVGTLTVIGRELVGELTTRTHSLCMSLKAFSERKPPVAGERKPPVAADLEQLLEYCQMLLDKLVEIRIRIEKKVGNKRLNTADYIKRMSDMTPPVDDAPQELKEKRQLFEENRTKLCTLNNDLKMLDWMASVTDPSLLKKVDKMATSVRE</sequence>
<dbReference type="OrthoDB" id="5791708at2759"/>
<dbReference type="AlphaFoldDB" id="A0A0B1S8E5"/>
<gene>
    <name evidence="2" type="ORF">OESDEN_19125</name>
</gene>
<keyword evidence="3" id="KW-1185">Reference proteome</keyword>
<evidence type="ECO:0000313" key="3">
    <source>
        <dbReference type="Proteomes" id="UP000053660"/>
    </source>
</evidence>
<dbReference type="EMBL" id="KN592864">
    <property type="protein sequence ID" value="KHJ81189.1"/>
    <property type="molecule type" value="Genomic_DNA"/>
</dbReference>
<evidence type="ECO:0000313" key="2">
    <source>
        <dbReference type="EMBL" id="KHJ81189.1"/>
    </source>
</evidence>
<name>A0A0B1S8E5_OESDE</name>
<proteinExistence type="predicted"/>